<keyword evidence="3" id="KW-1185">Reference proteome</keyword>
<dbReference type="Gene3D" id="2.40.50.140">
    <property type="entry name" value="Nucleic acid-binding proteins"/>
    <property type="match status" value="1"/>
</dbReference>
<dbReference type="AlphaFoldDB" id="A0AAN6N3G2"/>
<feature type="region of interest" description="Disordered" evidence="1">
    <location>
        <begin position="153"/>
        <end position="236"/>
    </location>
</feature>
<dbReference type="SUPFAM" id="SSF50249">
    <property type="entry name" value="Nucleic acid-binding proteins"/>
    <property type="match status" value="1"/>
</dbReference>
<name>A0AAN6N3G2_9PEZI</name>
<proteinExistence type="predicted"/>
<evidence type="ECO:0000256" key="1">
    <source>
        <dbReference type="SAM" id="MobiDB-lite"/>
    </source>
</evidence>
<organism evidence="2 3">
    <name type="scientific">Diplogelasinospora grovesii</name>
    <dbReference type="NCBI Taxonomy" id="303347"/>
    <lineage>
        <taxon>Eukaryota</taxon>
        <taxon>Fungi</taxon>
        <taxon>Dikarya</taxon>
        <taxon>Ascomycota</taxon>
        <taxon>Pezizomycotina</taxon>
        <taxon>Sordariomycetes</taxon>
        <taxon>Sordariomycetidae</taxon>
        <taxon>Sordariales</taxon>
        <taxon>Diplogelasinosporaceae</taxon>
        <taxon>Diplogelasinospora</taxon>
    </lineage>
</organism>
<feature type="compositionally biased region" description="Low complexity" evidence="1">
    <location>
        <begin position="108"/>
        <end position="134"/>
    </location>
</feature>
<feature type="region of interest" description="Disordered" evidence="1">
    <location>
        <begin position="416"/>
        <end position="462"/>
    </location>
</feature>
<evidence type="ECO:0000313" key="3">
    <source>
        <dbReference type="Proteomes" id="UP001303473"/>
    </source>
</evidence>
<reference evidence="3" key="1">
    <citation type="journal article" date="2023" name="Mol. Phylogenet. Evol.">
        <title>Genome-scale phylogeny and comparative genomics of the fungal order Sordariales.</title>
        <authorList>
            <person name="Hensen N."/>
            <person name="Bonometti L."/>
            <person name="Westerberg I."/>
            <person name="Brannstrom I.O."/>
            <person name="Guillou S."/>
            <person name="Cros-Aarteil S."/>
            <person name="Calhoun S."/>
            <person name="Haridas S."/>
            <person name="Kuo A."/>
            <person name="Mondo S."/>
            <person name="Pangilinan J."/>
            <person name="Riley R."/>
            <person name="LaButti K."/>
            <person name="Andreopoulos B."/>
            <person name="Lipzen A."/>
            <person name="Chen C."/>
            <person name="Yan M."/>
            <person name="Daum C."/>
            <person name="Ng V."/>
            <person name="Clum A."/>
            <person name="Steindorff A."/>
            <person name="Ohm R.A."/>
            <person name="Martin F."/>
            <person name="Silar P."/>
            <person name="Natvig D.O."/>
            <person name="Lalanne C."/>
            <person name="Gautier V."/>
            <person name="Ament-Velasquez S.L."/>
            <person name="Kruys A."/>
            <person name="Hutchinson M.I."/>
            <person name="Powell A.J."/>
            <person name="Barry K."/>
            <person name="Miller A.N."/>
            <person name="Grigoriev I.V."/>
            <person name="Debuchy R."/>
            <person name="Gladieux P."/>
            <person name="Hiltunen Thoren M."/>
            <person name="Johannesson H."/>
        </authorList>
    </citation>
    <scope>NUCLEOTIDE SEQUENCE [LARGE SCALE GENOMIC DNA]</scope>
    <source>
        <strain evidence="3">CBS 340.73</strain>
    </source>
</reference>
<comment type="caution">
    <text evidence="2">The sequence shown here is derived from an EMBL/GenBank/DDBJ whole genome shotgun (WGS) entry which is preliminary data.</text>
</comment>
<dbReference type="InterPro" id="IPR012340">
    <property type="entry name" value="NA-bd_OB-fold"/>
</dbReference>
<feature type="region of interest" description="Disordered" evidence="1">
    <location>
        <begin position="108"/>
        <end position="139"/>
    </location>
</feature>
<feature type="compositionally biased region" description="Low complexity" evidence="1">
    <location>
        <begin position="182"/>
        <end position="193"/>
    </location>
</feature>
<gene>
    <name evidence="2" type="ORF">QBC46DRAFT_391541</name>
</gene>
<dbReference type="EMBL" id="MU853843">
    <property type="protein sequence ID" value="KAK3937856.1"/>
    <property type="molecule type" value="Genomic_DNA"/>
</dbReference>
<evidence type="ECO:0000313" key="2">
    <source>
        <dbReference type="EMBL" id="KAK3937856.1"/>
    </source>
</evidence>
<accession>A0AAN6N3G2</accession>
<protein>
    <submittedName>
        <fullName evidence="2">Uncharacterized protein</fullName>
    </submittedName>
</protein>
<sequence>MATKVLIFTGAPHYSSLDWNPKNLLREYIPEIAQFAGLWLAYPGRPDDPPIVSSSFISSNPPHDHAAWRSLNLLSRPHLTTGLSQQHVFNDHYIPARDGQPVIFVPSGPSFTTSFSQSQSQPDITTTSSSSSSQLDEEDSQLMYEHSLVMHDDLPFSQMMPTDPRTTNDLGRRMSVGDDDVSSSFASSSSNGSLLPNETGSSSTWRKGDTTTSPDDDDGISVKKYPHPEEEEEEALGLRTITTTTTWTDLEHIPNPKYLLDIQPQTMTCNVLVGIISISQPKMVKTRWGTSRELVEVLVGDDTRSGFTITFWLSPEGENNMGQLRGLRARDVIGIRNAALNTFKNRVYGSSLRKDLTKVRLLYRQKLDKDDVGGCYNSAEDATKFRRVGGSSSSSSIGPELKRVKRVWEWVLKFVPQGGGGGGNSNNDKRGRAEDNTTGGGGDERRTRARRQWDQPPPLDTQ</sequence>
<dbReference type="Proteomes" id="UP001303473">
    <property type="component" value="Unassembled WGS sequence"/>
</dbReference>
<feature type="compositionally biased region" description="Polar residues" evidence="1">
    <location>
        <begin position="194"/>
        <end position="205"/>
    </location>
</feature>